<evidence type="ECO:0000256" key="4">
    <source>
        <dbReference type="ARBA" id="ARBA00023242"/>
    </source>
</evidence>
<feature type="compositionally biased region" description="Basic and acidic residues" evidence="5">
    <location>
        <begin position="251"/>
        <end position="261"/>
    </location>
</feature>
<dbReference type="InterPro" id="IPR017930">
    <property type="entry name" value="Myb_dom"/>
</dbReference>
<dbReference type="Pfam" id="PF00249">
    <property type="entry name" value="Myb_DNA-binding"/>
    <property type="match status" value="1"/>
</dbReference>
<evidence type="ECO:0000256" key="2">
    <source>
        <dbReference type="ARBA" id="ARBA00023125"/>
    </source>
</evidence>
<dbReference type="PANTHER" id="PTHR46621">
    <property type="entry name" value="SNRNA-ACTIVATING PROTEIN COMPLEX SUBUNIT 4"/>
    <property type="match status" value="1"/>
</dbReference>
<dbReference type="SUPFAM" id="SSF46689">
    <property type="entry name" value="Homeodomain-like"/>
    <property type="match status" value="2"/>
</dbReference>
<dbReference type="EMBL" id="GG692399">
    <property type="protein sequence ID" value="EER32257.1"/>
    <property type="molecule type" value="Genomic_DNA"/>
</dbReference>
<dbReference type="eggNOG" id="KOG0048">
    <property type="taxonomic scope" value="Eukaryota"/>
</dbReference>
<dbReference type="Proteomes" id="UP000002037">
    <property type="component" value="Unassembled WGS sequence"/>
</dbReference>
<feature type="region of interest" description="Disordered" evidence="5">
    <location>
        <begin position="418"/>
        <end position="467"/>
    </location>
</feature>
<feature type="compositionally biased region" description="Polar residues" evidence="5">
    <location>
        <begin position="538"/>
        <end position="552"/>
    </location>
</feature>
<dbReference type="VEuPathDB" id="FungiDB:CTRG_03928"/>
<feature type="domain" description="SANT" evidence="7">
    <location>
        <begin position="107"/>
        <end position="160"/>
    </location>
</feature>
<evidence type="ECO:0000256" key="5">
    <source>
        <dbReference type="SAM" id="MobiDB-lite"/>
    </source>
</evidence>
<dbReference type="CDD" id="cd00167">
    <property type="entry name" value="SANT"/>
    <property type="match status" value="3"/>
</dbReference>
<dbReference type="OrthoDB" id="2143914at2759"/>
<evidence type="ECO:0000259" key="7">
    <source>
        <dbReference type="PROSITE" id="PS51293"/>
    </source>
</evidence>
<dbReference type="InterPro" id="IPR017884">
    <property type="entry name" value="SANT_dom"/>
</dbReference>
<dbReference type="PROSITE" id="PS51293">
    <property type="entry name" value="SANT"/>
    <property type="match status" value="1"/>
</dbReference>
<feature type="compositionally biased region" description="Low complexity" evidence="5">
    <location>
        <begin position="275"/>
        <end position="298"/>
    </location>
</feature>
<name>C5MCH7_CANTT</name>
<dbReference type="PROSITE" id="PS51294">
    <property type="entry name" value="HTH_MYB"/>
    <property type="match status" value="2"/>
</dbReference>
<dbReference type="InterPro" id="IPR001005">
    <property type="entry name" value="SANT/Myb"/>
</dbReference>
<feature type="domain" description="Myb-like" evidence="6">
    <location>
        <begin position="47"/>
        <end position="103"/>
    </location>
</feature>
<dbReference type="InterPro" id="IPR051575">
    <property type="entry name" value="Myb-like_DNA-bd"/>
</dbReference>
<feature type="region of interest" description="Disordered" evidence="5">
    <location>
        <begin position="251"/>
        <end position="304"/>
    </location>
</feature>
<organism evidence="9 10">
    <name type="scientific">Candida tropicalis (strain ATCC MYA-3404 / T1)</name>
    <name type="common">Yeast</name>
    <dbReference type="NCBI Taxonomy" id="294747"/>
    <lineage>
        <taxon>Eukaryota</taxon>
        <taxon>Fungi</taxon>
        <taxon>Dikarya</taxon>
        <taxon>Ascomycota</taxon>
        <taxon>Saccharomycotina</taxon>
        <taxon>Pichiomycetes</taxon>
        <taxon>Debaryomycetaceae</taxon>
        <taxon>Candida/Lodderomyces clade</taxon>
        <taxon>Candida</taxon>
    </lineage>
</organism>
<feature type="region of interest" description="Disordered" evidence="5">
    <location>
        <begin position="525"/>
        <end position="564"/>
    </location>
</feature>
<keyword evidence="10" id="KW-1185">Reference proteome</keyword>
<dbReference type="GO" id="GO:0019185">
    <property type="term" value="C:snRNA-activating protein complex"/>
    <property type="evidence" value="ECO:0007669"/>
    <property type="project" value="TreeGrafter"/>
</dbReference>
<evidence type="ECO:0000256" key="3">
    <source>
        <dbReference type="ARBA" id="ARBA00023163"/>
    </source>
</evidence>
<accession>C5MCH7</accession>
<protein>
    <recommendedName>
        <fullName evidence="11">Myb-like DNA-binding protein BAS1</fullName>
    </recommendedName>
</protein>
<dbReference type="InterPro" id="IPR009057">
    <property type="entry name" value="Homeodomain-like_sf"/>
</dbReference>
<dbReference type="KEGG" id="ctp:CTRG_03928"/>
<feature type="compositionally biased region" description="Basic and acidic residues" evidence="5">
    <location>
        <begin position="1"/>
        <end position="10"/>
    </location>
</feature>
<evidence type="ECO:0000313" key="9">
    <source>
        <dbReference type="EMBL" id="EER32257.1"/>
    </source>
</evidence>
<dbReference type="Pfam" id="PF13921">
    <property type="entry name" value="Myb_DNA-bind_6"/>
    <property type="match status" value="1"/>
</dbReference>
<dbReference type="GeneID" id="8295776"/>
<dbReference type="Gene3D" id="1.10.10.60">
    <property type="entry name" value="Homeodomain-like"/>
    <property type="match status" value="3"/>
</dbReference>
<dbReference type="GO" id="GO:0042795">
    <property type="term" value="P:snRNA transcription by RNA polymerase II"/>
    <property type="evidence" value="ECO:0007669"/>
    <property type="project" value="TreeGrafter"/>
</dbReference>
<keyword evidence="2" id="KW-0238">DNA-binding</keyword>
<feature type="compositionally biased region" description="Low complexity" evidence="5">
    <location>
        <begin position="422"/>
        <end position="433"/>
    </location>
</feature>
<evidence type="ECO:0008006" key="11">
    <source>
        <dbReference type="Google" id="ProtNLM"/>
    </source>
</evidence>
<evidence type="ECO:0000256" key="1">
    <source>
        <dbReference type="ARBA" id="ARBA00023015"/>
    </source>
</evidence>
<evidence type="ECO:0000259" key="6">
    <source>
        <dbReference type="PROSITE" id="PS50090"/>
    </source>
</evidence>
<keyword evidence="3" id="KW-0804">Transcription</keyword>
<feature type="compositionally biased region" description="Polar residues" evidence="5">
    <location>
        <begin position="602"/>
        <end position="620"/>
    </location>
</feature>
<keyword evidence="4" id="KW-0539">Nucleus</keyword>
<dbReference type="PANTHER" id="PTHR46621:SF1">
    <property type="entry name" value="SNRNA-ACTIVATING PROTEIN COMPLEX SUBUNIT 4"/>
    <property type="match status" value="1"/>
</dbReference>
<dbReference type="RefSeq" id="XP_002549631.1">
    <property type="nucleotide sequence ID" value="XM_002549585.1"/>
</dbReference>
<feature type="compositionally biased region" description="Polar residues" evidence="5">
    <location>
        <begin position="434"/>
        <end position="445"/>
    </location>
</feature>
<sequence>MSSPVRRENEAEISDSSSTTSKKRVVHIDPLAITESLGFRIFRKGGRKPWTKEEDSKLVELVQADYKHPIDLDQVDWDSISEKISPDGSRKGKDCRKRWTNSLDPSLRKGKWTKEEDEALIEAYKKHGASWLKVSSEISGRTDDQCAKRYMEVLDPSTKNRLEPWSMEEDLLLIQLIKKYGTKWRTICNSFDSRPALTCRNRWRKLVTDVVRGKADPLIKKEVEKVTNATESDSSDANILEVLSKQQEELTKMKKTAEIKKPRPPKRTNRPVHETSTSSKAPMPSSSSSTPSETVSRSIPMVTGPSKTDIEWRYTLAPADATNDDSNMSPGMLFEGEAGGVIKNEQLVKYLVSYAKMKNMNVTVHQHIHHHYAATSGHRDSTLERSSSVSTPAAYNVEPEDQQARFQHFNYLPPLVQVPKLNSSQSSPNNSSQGDTNQSGSTATQFHHHHHHHHHHHTEKSNRSRSERMNKDVYKNDIANDFDGSRESDIMKLLNNTEDFSKQREATPGSNPLTPLTQAVEYVEAENKQNHKRRKLDNGTTSHRNNSHQLSSHNEHPKFDLPSEDEEGLDFWETMRNLTDIPYGNPKTPNKVNNISENVPVAKNSNDKMTTSNNYSQKPVSQHHPLHYYNSSTRENTPHPMTNLTGDDEEDEVEEDDDEQEEGLDDEDKVLAREVEEVGVDQETLNSYGLFYNVYTREGSTFPDIQHQTQAKPEEQGASVYDQWGGGFGIIPFNPS</sequence>
<feature type="region of interest" description="Disordered" evidence="5">
    <location>
        <begin position="372"/>
        <end position="392"/>
    </location>
</feature>
<dbReference type="GO" id="GO:0042796">
    <property type="term" value="P:snRNA transcription by RNA polymerase III"/>
    <property type="evidence" value="ECO:0007669"/>
    <property type="project" value="TreeGrafter"/>
</dbReference>
<feature type="region of interest" description="Disordered" evidence="5">
    <location>
        <begin position="602"/>
        <end position="669"/>
    </location>
</feature>
<feature type="compositionally biased region" description="Polar residues" evidence="5">
    <location>
        <begin position="629"/>
        <end position="645"/>
    </location>
</feature>
<dbReference type="AlphaFoldDB" id="C5MCH7"/>
<feature type="domain" description="HTH myb-type" evidence="8">
    <location>
        <begin position="164"/>
        <end position="211"/>
    </location>
</feature>
<gene>
    <name evidence="9" type="ORF">CTRG_03928</name>
</gene>
<dbReference type="STRING" id="294747.C5MCH7"/>
<reference evidence="9 10" key="1">
    <citation type="journal article" date="2009" name="Nature">
        <title>Evolution of pathogenicity and sexual reproduction in eight Candida genomes.</title>
        <authorList>
            <person name="Butler G."/>
            <person name="Rasmussen M.D."/>
            <person name="Lin M.F."/>
            <person name="Santos M.A."/>
            <person name="Sakthikumar S."/>
            <person name="Munro C.A."/>
            <person name="Rheinbay E."/>
            <person name="Grabherr M."/>
            <person name="Forche A."/>
            <person name="Reedy J.L."/>
            <person name="Agrafioti I."/>
            <person name="Arnaud M.B."/>
            <person name="Bates S."/>
            <person name="Brown A.J."/>
            <person name="Brunke S."/>
            <person name="Costanzo M.C."/>
            <person name="Fitzpatrick D.A."/>
            <person name="de Groot P.W."/>
            <person name="Harris D."/>
            <person name="Hoyer L.L."/>
            <person name="Hube B."/>
            <person name="Klis F.M."/>
            <person name="Kodira C."/>
            <person name="Lennard N."/>
            <person name="Logue M.E."/>
            <person name="Martin R."/>
            <person name="Neiman A.M."/>
            <person name="Nikolaou E."/>
            <person name="Quail M.A."/>
            <person name="Quinn J."/>
            <person name="Santos M.C."/>
            <person name="Schmitzberger F.F."/>
            <person name="Sherlock G."/>
            <person name="Shah P."/>
            <person name="Silverstein K.A."/>
            <person name="Skrzypek M.S."/>
            <person name="Soll D."/>
            <person name="Staggs R."/>
            <person name="Stansfield I."/>
            <person name="Stumpf M.P."/>
            <person name="Sudbery P.E."/>
            <person name="Srikantha T."/>
            <person name="Zeng Q."/>
            <person name="Berman J."/>
            <person name="Berriman M."/>
            <person name="Heitman J."/>
            <person name="Gow N.A."/>
            <person name="Lorenz M.C."/>
            <person name="Birren B.W."/>
            <person name="Kellis M."/>
            <person name="Cuomo C.A."/>
        </authorList>
    </citation>
    <scope>NUCLEOTIDE SEQUENCE [LARGE SCALE GENOMIC DNA]</scope>
    <source>
        <strain evidence="10">ATCC MYA-3404 / T1</strain>
    </source>
</reference>
<feature type="compositionally biased region" description="Acidic residues" evidence="5">
    <location>
        <begin position="646"/>
        <end position="668"/>
    </location>
</feature>
<feature type="domain" description="Myb-like" evidence="6">
    <location>
        <begin position="104"/>
        <end position="154"/>
    </location>
</feature>
<dbReference type="GO" id="GO:0001006">
    <property type="term" value="F:RNA polymerase III type 3 promoter sequence-specific DNA binding"/>
    <property type="evidence" value="ECO:0007669"/>
    <property type="project" value="TreeGrafter"/>
</dbReference>
<proteinExistence type="predicted"/>
<dbReference type="HOGENOM" id="CLU_021117_1_0_1"/>
<feature type="domain" description="Myb-like" evidence="6">
    <location>
        <begin position="157"/>
        <end position="207"/>
    </location>
</feature>
<keyword evidence="1" id="KW-0805">Transcription regulation</keyword>
<dbReference type="GO" id="GO:0000978">
    <property type="term" value="F:RNA polymerase II cis-regulatory region sequence-specific DNA binding"/>
    <property type="evidence" value="ECO:0007669"/>
    <property type="project" value="TreeGrafter"/>
</dbReference>
<dbReference type="PROSITE" id="PS50090">
    <property type="entry name" value="MYB_LIKE"/>
    <property type="match status" value="3"/>
</dbReference>
<feature type="domain" description="HTH myb-type" evidence="8">
    <location>
        <begin position="104"/>
        <end position="158"/>
    </location>
</feature>
<feature type="region of interest" description="Disordered" evidence="5">
    <location>
        <begin position="1"/>
        <end position="25"/>
    </location>
</feature>
<feature type="compositionally biased region" description="Basic residues" evidence="5">
    <location>
        <begin position="446"/>
        <end position="458"/>
    </location>
</feature>
<evidence type="ECO:0000313" key="10">
    <source>
        <dbReference type="Proteomes" id="UP000002037"/>
    </source>
</evidence>
<evidence type="ECO:0000259" key="8">
    <source>
        <dbReference type="PROSITE" id="PS51294"/>
    </source>
</evidence>
<dbReference type="SMART" id="SM00717">
    <property type="entry name" value="SANT"/>
    <property type="match status" value="3"/>
</dbReference>